<dbReference type="VEuPathDB" id="VectorBase:ASIC000607"/>
<dbReference type="SUPFAM" id="SSF48371">
    <property type="entry name" value="ARM repeat"/>
    <property type="match status" value="1"/>
</dbReference>
<feature type="domain" description="DUF2428" evidence="4">
    <location>
        <begin position="611"/>
        <end position="883"/>
    </location>
</feature>
<evidence type="ECO:0000256" key="2">
    <source>
        <dbReference type="ARBA" id="ARBA00022694"/>
    </source>
</evidence>
<evidence type="ECO:0000256" key="3">
    <source>
        <dbReference type="SAM" id="MobiDB-lite"/>
    </source>
</evidence>
<dbReference type="PANTHER" id="PTHR14387:SF0">
    <property type="entry name" value="DUF2428 DOMAIN-CONTAINING PROTEIN"/>
    <property type="match status" value="1"/>
</dbReference>
<evidence type="ECO:0000313" key="6">
    <source>
        <dbReference type="EMBL" id="KFB34922.1"/>
    </source>
</evidence>
<dbReference type="OrthoDB" id="6614653at2759"/>
<dbReference type="Pfam" id="PF25151">
    <property type="entry name" value="TPR_Trm732_C"/>
    <property type="match status" value="1"/>
</dbReference>
<gene>
    <name evidence="6" type="ORF">ZHAS_00000607</name>
</gene>
<sequence length="1179" mass="134772">MEDEESWYGKLKDAKRLTDVVTLCMEICAKNGPRPLPIPDSRVANTLQDLLWAEDVSHTHRKYIAKACFSLSTLAGDYNTMIQKKASARGAEQVELTEEDESIVLYGMMHSAFLKRLDGHVELEHVPDQLKRLFRAQSTGYTRWLHTAAECMLMTLEQPESLPGWWSIPYNHIWQVTLVNLESPYRGVREMMLRLVKELVHRREFATGTVLVEVERLHWLDRNKYHLLALLLREHPCKEDVAAKRAFHLGELQPALQQSLRYKHLVSGGQALLRAFASEEVSGWLAVSVRLWDIELLHSMAKYWFTNVTPKCFSNVFNRLLLHQLPTDENQLPAYLNSDKHGKLFLLTNLFKREFHKEHAHLEQLLLMLCRLADSEKPLPACRCLVQKSNDSTTDKLVPFLYGMYERYLRLSEHPKPLHPYQQTITAVRLFQLLVDQCFEFPSAHRYQLTARPLTQCGPWLEQLPSTIGSDPANRLAAFRNEISSLNYLLRSKYDDVCFAVAGMLFNQPRTYSLDGGLLALLANIHAQTSADLYPAMLVEVEQLVRQGIEGIEQDLYARATLAESHDQLHHAIDGATQVCFGIPELLLEAGVETIEPFQSLARTVASVVFKVLSLLNNVRPIVSQVTSDAILSAGTSFRIMECSMQRLLDNSIEWKSRKSPADSVQIALAKRAMQAELWKALRAVAIFTEKYALWLLDHYDQHPEEYDEELVCCIERFKYILRNCCHRGAIESSAGCLRRVVQRIMRDKAQRSSRLVSGAAPAEQTIGPVVRHVEQLFRDTLAVKPDDPRDFRRARGYLFLLQSIMQAEAEAGVEANSLLYHYLERHVMLSRRAALETMGTIGVLELHELNLLVKTASMKEAMLPYIDQLLVVALEALRYPDWPVRNAALQLYTSCTTKLSGQQQECVDPNCDWQPVYVALEEVMCKLPLTVAYIHRELQGATTARAADRTLPRCSPSFLLLLLEFLARFEYRGYGGQDDAWSTTTVESFRSFVWELLSHENDSVRRQAARCYAQLLCFQLQPGDTLFLANVGRLLRALFADAPCPNRQHGLCLAVYSYVRRYVTLRHFTDTREKREQHTLPAIRSLVAEHAPPEQGPPASYRYRTTLLEFLTYIGFKHTDPLLFKLLQPDAPAPADDGRETFLTVWERLRTDGELPSSSTLMPYELELELDHEPEPDD</sequence>
<dbReference type="STRING" id="74873.A0A084VAC8"/>
<dbReference type="GO" id="GO:0030488">
    <property type="term" value="P:tRNA methylation"/>
    <property type="evidence" value="ECO:0007669"/>
    <property type="project" value="TreeGrafter"/>
</dbReference>
<dbReference type="EnsemblMetazoa" id="ASIC000607-RA">
    <property type="protein sequence ID" value="ASIC000607-PA"/>
    <property type="gene ID" value="ASIC000607"/>
</dbReference>
<dbReference type="Proteomes" id="UP000030765">
    <property type="component" value="Unassembled WGS sequence"/>
</dbReference>
<reference evidence="7" key="2">
    <citation type="submission" date="2020-05" db="UniProtKB">
        <authorList>
            <consortium name="EnsemblMetazoa"/>
        </authorList>
    </citation>
    <scope>IDENTIFICATION</scope>
</reference>
<evidence type="ECO:0000256" key="1">
    <source>
        <dbReference type="ARBA" id="ARBA00010409"/>
    </source>
</evidence>
<proteinExistence type="inferred from homology"/>
<dbReference type="GO" id="GO:0005829">
    <property type="term" value="C:cytosol"/>
    <property type="evidence" value="ECO:0007669"/>
    <property type="project" value="TreeGrafter"/>
</dbReference>
<evidence type="ECO:0000313" key="7">
    <source>
        <dbReference type="EnsemblMetazoa" id="ASIC000607-PA"/>
    </source>
</evidence>
<comment type="similarity">
    <text evidence="1">Belongs to the THADA family.</text>
</comment>
<dbReference type="OMA" id="VYYHIVH"/>
<evidence type="ECO:0000259" key="5">
    <source>
        <dbReference type="Pfam" id="PF25151"/>
    </source>
</evidence>
<evidence type="ECO:0000259" key="4">
    <source>
        <dbReference type="Pfam" id="PF10350"/>
    </source>
</evidence>
<reference evidence="6 8" key="1">
    <citation type="journal article" date="2014" name="BMC Genomics">
        <title>Genome sequence of Anopheles sinensis provides insight into genetics basis of mosquito competence for malaria parasites.</title>
        <authorList>
            <person name="Zhou D."/>
            <person name="Zhang D."/>
            <person name="Ding G."/>
            <person name="Shi L."/>
            <person name="Hou Q."/>
            <person name="Ye Y."/>
            <person name="Xu Y."/>
            <person name="Zhou H."/>
            <person name="Xiong C."/>
            <person name="Li S."/>
            <person name="Yu J."/>
            <person name="Hong S."/>
            <person name="Yu X."/>
            <person name="Zou P."/>
            <person name="Chen C."/>
            <person name="Chang X."/>
            <person name="Wang W."/>
            <person name="Lv Y."/>
            <person name="Sun Y."/>
            <person name="Ma L."/>
            <person name="Shen B."/>
            <person name="Zhu C."/>
        </authorList>
    </citation>
    <scope>NUCLEOTIDE SEQUENCE [LARGE SCALE GENOMIC DNA]</scope>
</reference>
<keyword evidence="8" id="KW-1185">Reference proteome</keyword>
<dbReference type="InterPro" id="IPR056842">
    <property type="entry name" value="THADA-like_TPR_C"/>
</dbReference>
<dbReference type="EMBL" id="ATLV01003060">
    <property type="status" value="NOT_ANNOTATED_CDS"/>
    <property type="molecule type" value="Genomic_DNA"/>
</dbReference>
<accession>A0A084VAC8</accession>
<dbReference type="VEuPathDB" id="VectorBase:ASIS006032"/>
<feature type="region of interest" description="Disordered" evidence="3">
    <location>
        <begin position="1155"/>
        <end position="1179"/>
    </location>
</feature>
<dbReference type="EMBL" id="KE524109">
    <property type="protein sequence ID" value="KFB34922.1"/>
    <property type="molecule type" value="Genomic_DNA"/>
</dbReference>
<name>A0A084VAC8_ANOSI</name>
<dbReference type="Pfam" id="PF10350">
    <property type="entry name" value="DUF2428"/>
    <property type="match status" value="1"/>
</dbReference>
<dbReference type="InterPro" id="IPR019442">
    <property type="entry name" value="THADA/TRM732_DUF2428"/>
</dbReference>
<evidence type="ECO:0000313" key="8">
    <source>
        <dbReference type="Proteomes" id="UP000030765"/>
    </source>
</evidence>
<feature type="domain" description="tRNA (32-2'-O)-methyltransferase regulator THADA-like C-terminal TPR repeats region" evidence="5">
    <location>
        <begin position="886"/>
        <end position="1056"/>
    </location>
</feature>
<dbReference type="PANTHER" id="PTHR14387">
    <property type="entry name" value="THADA/DEATH RECEPTOR INTERACTING PROTEIN"/>
    <property type="match status" value="1"/>
</dbReference>
<dbReference type="AlphaFoldDB" id="A0A084VAC8"/>
<dbReference type="InterPro" id="IPR011989">
    <property type="entry name" value="ARM-like"/>
</dbReference>
<feature type="compositionally biased region" description="Basic and acidic residues" evidence="3">
    <location>
        <begin position="1170"/>
        <end position="1179"/>
    </location>
</feature>
<keyword evidence="2" id="KW-0819">tRNA processing</keyword>
<dbReference type="InterPro" id="IPR016024">
    <property type="entry name" value="ARM-type_fold"/>
</dbReference>
<dbReference type="InterPro" id="IPR051954">
    <property type="entry name" value="tRNA_methyltransferase_THADA"/>
</dbReference>
<organism evidence="6">
    <name type="scientific">Anopheles sinensis</name>
    <name type="common">Mosquito</name>
    <dbReference type="NCBI Taxonomy" id="74873"/>
    <lineage>
        <taxon>Eukaryota</taxon>
        <taxon>Metazoa</taxon>
        <taxon>Ecdysozoa</taxon>
        <taxon>Arthropoda</taxon>
        <taxon>Hexapoda</taxon>
        <taxon>Insecta</taxon>
        <taxon>Pterygota</taxon>
        <taxon>Neoptera</taxon>
        <taxon>Endopterygota</taxon>
        <taxon>Diptera</taxon>
        <taxon>Nematocera</taxon>
        <taxon>Culicoidea</taxon>
        <taxon>Culicidae</taxon>
        <taxon>Anophelinae</taxon>
        <taxon>Anopheles</taxon>
    </lineage>
</organism>
<dbReference type="Gene3D" id="1.25.10.10">
    <property type="entry name" value="Leucine-rich Repeat Variant"/>
    <property type="match status" value="1"/>
</dbReference>
<protein>
    <submittedName>
        <fullName evidence="6">AGAP000676-PA-like protein</fullName>
    </submittedName>
    <submittedName>
        <fullName evidence="7">DUF2428 domain-containing protein</fullName>
    </submittedName>
</protein>